<proteinExistence type="predicted"/>
<feature type="domain" description="BioF2-like acetyltransferase" evidence="1">
    <location>
        <begin position="171"/>
        <end position="290"/>
    </location>
</feature>
<evidence type="ECO:0000313" key="3">
    <source>
        <dbReference type="Proteomes" id="UP000708298"/>
    </source>
</evidence>
<name>A0A963YWL0_9PROT</name>
<dbReference type="RefSeq" id="WP_227323287.1">
    <property type="nucleotide sequence ID" value="NZ_JAESVB010000015.1"/>
</dbReference>
<dbReference type="SUPFAM" id="SSF55729">
    <property type="entry name" value="Acyl-CoA N-acyltransferases (Nat)"/>
    <property type="match status" value="1"/>
</dbReference>
<protein>
    <submittedName>
        <fullName evidence="2">GNAT family N-acetyltransferase</fullName>
    </submittedName>
</protein>
<dbReference type="InterPro" id="IPR038740">
    <property type="entry name" value="BioF2-like_GNAT_dom"/>
</dbReference>
<dbReference type="Gene3D" id="3.40.630.30">
    <property type="match status" value="1"/>
</dbReference>
<dbReference type="AlphaFoldDB" id="A0A963YWL0"/>
<accession>A0A963YWL0</accession>
<evidence type="ECO:0000313" key="2">
    <source>
        <dbReference type="EMBL" id="MCB8877640.1"/>
    </source>
</evidence>
<organism evidence="2 3">
    <name type="scientific">Acidisoma silvae</name>
    <dbReference type="NCBI Taxonomy" id="2802396"/>
    <lineage>
        <taxon>Bacteria</taxon>
        <taxon>Pseudomonadati</taxon>
        <taxon>Pseudomonadota</taxon>
        <taxon>Alphaproteobacteria</taxon>
        <taxon>Acetobacterales</taxon>
        <taxon>Acidocellaceae</taxon>
        <taxon>Acidisoma</taxon>
    </lineage>
</organism>
<reference evidence="2" key="1">
    <citation type="journal article" date="2021" name="Microorganisms">
        <title>Acidisoma silvae sp. nov. and Acidisomacellulosilytica sp. nov., Two Acidophilic Bacteria Isolated from Decaying Wood, Hydrolyzing Cellulose and Producing Poly-3-hydroxybutyrate.</title>
        <authorList>
            <person name="Mieszkin S."/>
            <person name="Pouder E."/>
            <person name="Uroz S."/>
            <person name="Simon-Colin C."/>
            <person name="Alain K."/>
        </authorList>
    </citation>
    <scope>NUCLEOTIDE SEQUENCE</scope>
    <source>
        <strain evidence="2">HW T2.11</strain>
    </source>
</reference>
<dbReference type="Proteomes" id="UP000708298">
    <property type="component" value="Unassembled WGS sequence"/>
</dbReference>
<keyword evidence="3" id="KW-1185">Reference proteome</keyword>
<gene>
    <name evidence="2" type="ORF">ASILVAE211_20765</name>
</gene>
<dbReference type="Pfam" id="PF13480">
    <property type="entry name" value="Acetyltransf_6"/>
    <property type="match status" value="1"/>
</dbReference>
<reference evidence="2" key="2">
    <citation type="submission" date="2021-01" db="EMBL/GenBank/DDBJ databases">
        <authorList>
            <person name="Mieszkin S."/>
            <person name="Pouder E."/>
            <person name="Alain K."/>
        </authorList>
    </citation>
    <scope>NUCLEOTIDE SEQUENCE</scope>
    <source>
        <strain evidence="2">HW T2.11</strain>
    </source>
</reference>
<comment type="caution">
    <text evidence="2">The sequence shown here is derived from an EMBL/GenBank/DDBJ whole genome shotgun (WGS) entry which is preliminary data.</text>
</comment>
<evidence type="ECO:0000259" key="1">
    <source>
        <dbReference type="Pfam" id="PF13480"/>
    </source>
</evidence>
<sequence>MSQTLMARTVLSPVTRIESTPVIHIEQAAARRRPQADIPCATIFHEPWWLAAATDGTYEEASVAANGAVVARLPYQRLRKFGGHTALVMPPLTHVLGPCITPDLPGSDVNRALKEFSLTAELIKQLPNASHVWFAMNRRVQDTLAFEAAGFDLSVDFTSEIEPDCREALWRRMRDKTRNVIRRAEEALTIEEIEDPAVFFDFYEDNLRRRGRVNKFPRREYSNVMDACIARQRGRILAAVDSTGTLQAAIFTAWNAEVEHYLLATHAPQSGNGATSLLIWTAIQEAAANRRIFDLDGIKHESNRLLVAGFGGTTKPRFLVSKNAPVFRAGQVVMNALKHRFRSY</sequence>
<dbReference type="InterPro" id="IPR016181">
    <property type="entry name" value="Acyl_CoA_acyltransferase"/>
</dbReference>
<dbReference type="EMBL" id="JAESVB010000015">
    <property type="protein sequence ID" value="MCB8877640.1"/>
    <property type="molecule type" value="Genomic_DNA"/>
</dbReference>